<evidence type="ECO:0000313" key="1">
    <source>
        <dbReference type="EMBL" id="KAH6927425.1"/>
    </source>
</evidence>
<comment type="caution">
    <text evidence="1">The sequence shown here is derived from an EMBL/GenBank/DDBJ whole genome shotgun (WGS) entry which is preliminary data.</text>
</comment>
<organism evidence="1 2">
    <name type="scientific">Hyalomma asiaticum</name>
    <name type="common">Tick</name>
    <dbReference type="NCBI Taxonomy" id="266040"/>
    <lineage>
        <taxon>Eukaryota</taxon>
        <taxon>Metazoa</taxon>
        <taxon>Ecdysozoa</taxon>
        <taxon>Arthropoda</taxon>
        <taxon>Chelicerata</taxon>
        <taxon>Arachnida</taxon>
        <taxon>Acari</taxon>
        <taxon>Parasitiformes</taxon>
        <taxon>Ixodida</taxon>
        <taxon>Ixodoidea</taxon>
        <taxon>Ixodidae</taxon>
        <taxon>Hyalomminae</taxon>
        <taxon>Hyalomma</taxon>
    </lineage>
</organism>
<sequence>MDQITVQNDNRTLTSIQEEVYALHLLLQQEHLFLYEYGGSSPPMLRRSIRKMFLNMFGTVRNTDQSLK</sequence>
<proteinExistence type="predicted"/>
<accession>A0ACB7RYX4</accession>
<reference evidence="1" key="1">
    <citation type="submission" date="2020-05" db="EMBL/GenBank/DDBJ databases">
        <title>Large-scale comparative analyses of tick genomes elucidate their genetic diversity and vector capacities.</title>
        <authorList>
            <person name="Jia N."/>
            <person name="Wang J."/>
            <person name="Shi W."/>
            <person name="Du L."/>
            <person name="Sun Y."/>
            <person name="Zhan W."/>
            <person name="Jiang J."/>
            <person name="Wang Q."/>
            <person name="Zhang B."/>
            <person name="Ji P."/>
            <person name="Sakyi L.B."/>
            <person name="Cui X."/>
            <person name="Yuan T."/>
            <person name="Jiang B."/>
            <person name="Yang W."/>
            <person name="Lam T.T.-Y."/>
            <person name="Chang Q."/>
            <person name="Ding S."/>
            <person name="Wang X."/>
            <person name="Zhu J."/>
            <person name="Ruan X."/>
            <person name="Zhao L."/>
            <person name="Wei J."/>
            <person name="Que T."/>
            <person name="Du C."/>
            <person name="Cheng J."/>
            <person name="Dai P."/>
            <person name="Han X."/>
            <person name="Huang E."/>
            <person name="Gao Y."/>
            <person name="Liu J."/>
            <person name="Shao H."/>
            <person name="Ye R."/>
            <person name="Li L."/>
            <person name="Wei W."/>
            <person name="Wang X."/>
            <person name="Wang C."/>
            <person name="Yang T."/>
            <person name="Huo Q."/>
            <person name="Li W."/>
            <person name="Guo W."/>
            <person name="Chen H."/>
            <person name="Zhou L."/>
            <person name="Ni X."/>
            <person name="Tian J."/>
            <person name="Zhou Y."/>
            <person name="Sheng Y."/>
            <person name="Liu T."/>
            <person name="Pan Y."/>
            <person name="Xia L."/>
            <person name="Li J."/>
            <person name="Zhao F."/>
            <person name="Cao W."/>
        </authorList>
    </citation>
    <scope>NUCLEOTIDE SEQUENCE</scope>
    <source>
        <strain evidence="1">Hyas-2018</strain>
    </source>
</reference>
<keyword evidence="2" id="KW-1185">Reference proteome</keyword>
<protein>
    <submittedName>
        <fullName evidence="1">Uncharacterized protein</fullName>
    </submittedName>
</protein>
<dbReference type="Proteomes" id="UP000821845">
    <property type="component" value="Chromosome 6"/>
</dbReference>
<name>A0ACB7RYX4_HYAAI</name>
<dbReference type="EMBL" id="CM023486">
    <property type="protein sequence ID" value="KAH6927425.1"/>
    <property type="molecule type" value="Genomic_DNA"/>
</dbReference>
<evidence type="ECO:0000313" key="2">
    <source>
        <dbReference type="Proteomes" id="UP000821845"/>
    </source>
</evidence>
<gene>
    <name evidence="1" type="ORF">HPB50_003460</name>
</gene>